<dbReference type="GO" id="GO:0044550">
    <property type="term" value="P:secondary metabolite biosynthetic process"/>
    <property type="evidence" value="ECO:0007669"/>
    <property type="project" value="TreeGrafter"/>
</dbReference>
<proteinExistence type="predicted"/>
<evidence type="ECO:0000313" key="3">
    <source>
        <dbReference type="Proteomes" id="UP000004471"/>
    </source>
</evidence>
<reference evidence="2 3" key="1">
    <citation type="journal article" date="2011" name="PLoS Pathog.">
        <title>Dynamic evolution of pathogenicity revealed by sequencing and comparative genomics of 19 Pseudomonas syringae isolates.</title>
        <authorList>
            <person name="Baltrus D.A."/>
            <person name="Nishimura M.T."/>
            <person name="Romanchuk A."/>
            <person name="Chang J.H."/>
            <person name="Mukhtar M.S."/>
            <person name="Cherkis K."/>
            <person name="Roach J."/>
            <person name="Grant S.R."/>
            <person name="Jones C.D."/>
            <person name="Dangl J.L."/>
        </authorList>
    </citation>
    <scope>NUCLEOTIDE SEQUENCE [LARGE SCALE GENOMIC DNA]</scope>
    <source>
        <strain evidence="3">M301072PT</strain>
    </source>
</reference>
<feature type="domain" description="Condensation" evidence="1">
    <location>
        <begin position="7"/>
        <end position="89"/>
    </location>
</feature>
<dbReference type="SUPFAM" id="SSF52777">
    <property type="entry name" value="CoA-dependent acyltransferases"/>
    <property type="match status" value="1"/>
</dbReference>
<dbReference type="GO" id="GO:0003824">
    <property type="term" value="F:catalytic activity"/>
    <property type="evidence" value="ECO:0007669"/>
    <property type="project" value="InterPro"/>
</dbReference>
<accession>F3FW54</accession>
<gene>
    <name evidence="2" type="ORF">PSYJA_38084</name>
</gene>
<dbReference type="PANTHER" id="PTHR45527:SF1">
    <property type="entry name" value="FATTY ACID SYNTHASE"/>
    <property type="match status" value="1"/>
</dbReference>
<protein>
    <submittedName>
        <fullName evidence="2">Amino acid adenylation</fullName>
    </submittedName>
</protein>
<dbReference type="Gene3D" id="3.30.559.30">
    <property type="entry name" value="Nonribosomal peptide synthetase, condensation domain"/>
    <property type="match status" value="1"/>
</dbReference>
<dbReference type="InterPro" id="IPR001242">
    <property type="entry name" value="Condensation_dom"/>
</dbReference>
<dbReference type="Proteomes" id="UP000004471">
    <property type="component" value="Unassembled WGS sequence"/>
</dbReference>
<evidence type="ECO:0000313" key="2">
    <source>
        <dbReference type="EMBL" id="EGH34446.1"/>
    </source>
</evidence>
<dbReference type="AlphaFoldDB" id="F3FW54"/>
<organism evidence="2 3">
    <name type="scientific">Pseudomonas syringae pv. japonica str. M301072</name>
    <dbReference type="NCBI Taxonomy" id="629262"/>
    <lineage>
        <taxon>Bacteria</taxon>
        <taxon>Pseudomonadati</taxon>
        <taxon>Pseudomonadota</taxon>
        <taxon>Gammaproteobacteria</taxon>
        <taxon>Pseudomonadales</taxon>
        <taxon>Pseudomonadaceae</taxon>
        <taxon>Pseudomonas</taxon>
        <taxon>Pseudomonas syringae</taxon>
    </lineage>
</organism>
<dbReference type="Pfam" id="PF00668">
    <property type="entry name" value="Condensation"/>
    <property type="match status" value="1"/>
</dbReference>
<dbReference type="PANTHER" id="PTHR45527">
    <property type="entry name" value="NONRIBOSOMAL PEPTIDE SYNTHETASE"/>
    <property type="match status" value="1"/>
</dbReference>
<sequence>GDGSGVKEVRLQLDSSLSKRLRVQARQLGVSAACLHHLAWAQVLSRISGKDDVVFGTVLMGRMNGGEGADRALGMFINTLPMRINVGYQGAQASVQAIHAQL</sequence>
<feature type="non-terminal residue" evidence="2">
    <location>
        <position position="102"/>
    </location>
</feature>
<dbReference type="EMBL" id="AEAH01002541">
    <property type="protein sequence ID" value="EGH34446.1"/>
    <property type="molecule type" value="Genomic_DNA"/>
</dbReference>
<dbReference type="GO" id="GO:0005737">
    <property type="term" value="C:cytoplasm"/>
    <property type="evidence" value="ECO:0007669"/>
    <property type="project" value="TreeGrafter"/>
</dbReference>
<comment type="caution">
    <text evidence="2">The sequence shown here is derived from an EMBL/GenBank/DDBJ whole genome shotgun (WGS) entry which is preliminary data.</text>
</comment>
<name>F3FW54_PSESX</name>
<evidence type="ECO:0000259" key="1">
    <source>
        <dbReference type="Pfam" id="PF00668"/>
    </source>
</evidence>
<feature type="non-terminal residue" evidence="2">
    <location>
        <position position="1"/>
    </location>
</feature>
<dbReference type="GO" id="GO:0043041">
    <property type="term" value="P:amino acid activation for nonribosomal peptide biosynthetic process"/>
    <property type="evidence" value="ECO:0007669"/>
    <property type="project" value="TreeGrafter"/>
</dbReference>
<dbReference type="GO" id="GO:0031177">
    <property type="term" value="F:phosphopantetheine binding"/>
    <property type="evidence" value="ECO:0007669"/>
    <property type="project" value="TreeGrafter"/>
</dbReference>